<dbReference type="EMBL" id="LAZR01002616">
    <property type="protein sequence ID" value="KKN27733.1"/>
    <property type="molecule type" value="Genomic_DNA"/>
</dbReference>
<evidence type="ECO:0000313" key="1">
    <source>
        <dbReference type="EMBL" id="KKN27733.1"/>
    </source>
</evidence>
<comment type="caution">
    <text evidence="1">The sequence shown here is derived from an EMBL/GenBank/DDBJ whole genome shotgun (WGS) entry which is preliminary data.</text>
</comment>
<dbReference type="AlphaFoldDB" id="A0A0F9SEA5"/>
<accession>A0A0F9SEA5</accession>
<name>A0A0F9SEA5_9ZZZZ</name>
<protein>
    <submittedName>
        <fullName evidence="1">Uncharacterized protein</fullName>
    </submittedName>
</protein>
<gene>
    <name evidence="1" type="ORF">LCGC14_0861570</name>
</gene>
<sequence length="231" mass="24667">MSEAELYGEVKQLNPDIKSGDRQKLAISTLAQLFTANWHERLILAGRAFTLDLGTITGGTDYTALTGNAAIDHDQPEIVVAADSGWLIPMEIDIGIAVDDMDAYDDITEIFFIGDRTTAVAAGATATVETALNCLDGGDAFNGRCYSIVTADITDPTAADILAFKSWQLIQVASETAGSAPFVKTYHKTFTHPRLLAGPCSIVGYVVGTNTPTFMGSVTFAHIPTTWMPTL</sequence>
<reference evidence="1" key="1">
    <citation type="journal article" date="2015" name="Nature">
        <title>Complex archaea that bridge the gap between prokaryotes and eukaryotes.</title>
        <authorList>
            <person name="Spang A."/>
            <person name="Saw J.H."/>
            <person name="Jorgensen S.L."/>
            <person name="Zaremba-Niedzwiedzka K."/>
            <person name="Martijn J."/>
            <person name="Lind A.E."/>
            <person name="van Eijk R."/>
            <person name="Schleper C."/>
            <person name="Guy L."/>
            <person name="Ettema T.J."/>
        </authorList>
    </citation>
    <scope>NUCLEOTIDE SEQUENCE</scope>
</reference>
<proteinExistence type="predicted"/>
<organism evidence="1">
    <name type="scientific">marine sediment metagenome</name>
    <dbReference type="NCBI Taxonomy" id="412755"/>
    <lineage>
        <taxon>unclassified sequences</taxon>
        <taxon>metagenomes</taxon>
        <taxon>ecological metagenomes</taxon>
    </lineage>
</organism>